<keyword evidence="3 5" id="KW-0067">ATP-binding</keyword>
<dbReference type="Gene3D" id="3.30.1490.270">
    <property type="match status" value="1"/>
</dbReference>
<dbReference type="SUPFAM" id="SSF56059">
    <property type="entry name" value="Glutathione synthetase ATP-binding domain-like"/>
    <property type="match status" value="1"/>
</dbReference>
<keyword evidence="1 5" id="KW-0436">Ligase</keyword>
<evidence type="ECO:0000256" key="2">
    <source>
        <dbReference type="ARBA" id="ARBA00022741"/>
    </source>
</evidence>
<evidence type="ECO:0000256" key="1">
    <source>
        <dbReference type="ARBA" id="ARBA00022598"/>
    </source>
</evidence>
<keyword evidence="2 5" id="KW-0547">Nucleotide-binding</keyword>
<dbReference type="InterPro" id="IPR051680">
    <property type="entry name" value="ATP-dep_Glu-Cys_Ligase-2"/>
</dbReference>
<accession>A0ABP8JRU4</accession>
<comment type="caution">
    <text evidence="7">The sequence shown here is derived from an EMBL/GenBank/DDBJ whole genome shotgun (WGS) entry which is preliminary data.</text>
</comment>
<feature type="domain" description="Circularly permuted ATP-grasp type 2" evidence="6">
    <location>
        <begin position="459"/>
        <end position="838"/>
    </location>
</feature>
<evidence type="ECO:0000313" key="8">
    <source>
        <dbReference type="Proteomes" id="UP001500635"/>
    </source>
</evidence>
<organism evidence="7 8">
    <name type="scientific">Tsukamurella soli</name>
    <dbReference type="NCBI Taxonomy" id="644556"/>
    <lineage>
        <taxon>Bacteria</taxon>
        <taxon>Bacillati</taxon>
        <taxon>Actinomycetota</taxon>
        <taxon>Actinomycetes</taxon>
        <taxon>Mycobacteriales</taxon>
        <taxon>Tsukamurellaceae</taxon>
        <taxon>Tsukamurella</taxon>
    </lineage>
</organism>
<evidence type="ECO:0000256" key="4">
    <source>
        <dbReference type="ARBA" id="ARBA00048819"/>
    </source>
</evidence>
<comment type="catalytic activity">
    <reaction evidence="4 5">
        <text>L-cysteine + L-glutamate + ATP = gamma-L-glutamyl-L-cysteine + ADP + phosphate + H(+)</text>
        <dbReference type="Rhea" id="RHEA:13285"/>
        <dbReference type="ChEBI" id="CHEBI:15378"/>
        <dbReference type="ChEBI" id="CHEBI:29985"/>
        <dbReference type="ChEBI" id="CHEBI:30616"/>
        <dbReference type="ChEBI" id="CHEBI:35235"/>
        <dbReference type="ChEBI" id="CHEBI:43474"/>
        <dbReference type="ChEBI" id="CHEBI:58173"/>
        <dbReference type="ChEBI" id="CHEBI:456216"/>
        <dbReference type="EC" id="6.3.2.2"/>
    </reaction>
</comment>
<dbReference type="HAMAP" id="MF_01609">
    <property type="entry name" value="Glu_cys_ligase_2"/>
    <property type="match status" value="1"/>
</dbReference>
<evidence type="ECO:0000313" key="7">
    <source>
        <dbReference type="EMBL" id="GAA4395126.1"/>
    </source>
</evidence>
<dbReference type="Pfam" id="PF04107">
    <property type="entry name" value="GCS2"/>
    <property type="match status" value="1"/>
</dbReference>
<dbReference type="Pfam" id="PF14403">
    <property type="entry name" value="CP_ATPgrasp_2"/>
    <property type="match status" value="1"/>
</dbReference>
<dbReference type="NCBIfam" id="TIGR02050">
    <property type="entry name" value="gshA_cyan_rel"/>
    <property type="match status" value="1"/>
</dbReference>
<proteinExistence type="inferred from homology"/>
<evidence type="ECO:0000256" key="3">
    <source>
        <dbReference type="ARBA" id="ARBA00022840"/>
    </source>
</evidence>
<comment type="function">
    <text evidence="5">ATP-dependent carboxylate-amine ligase which exhibits weak glutamate--cysteine ligase activity.</text>
</comment>
<dbReference type="RefSeq" id="WP_344996826.1">
    <property type="nucleotide sequence ID" value="NZ_BAABFR010000041.1"/>
</dbReference>
<dbReference type="NCBIfam" id="NF010041">
    <property type="entry name" value="PRK13517.1-1"/>
    <property type="match status" value="1"/>
</dbReference>
<comment type="similarity">
    <text evidence="5">Belongs to the glutamate--cysteine ligase type 2 family. YbdK subfamily.</text>
</comment>
<name>A0ABP8JRU4_9ACTN</name>
<dbReference type="Proteomes" id="UP001500635">
    <property type="component" value="Unassembled WGS sequence"/>
</dbReference>
<dbReference type="PANTHER" id="PTHR34595:SF7">
    <property type="entry name" value="SLL1039 PROTEIN"/>
    <property type="match status" value="1"/>
</dbReference>
<keyword evidence="8" id="KW-1185">Reference proteome</keyword>
<reference evidence="8" key="1">
    <citation type="journal article" date="2019" name="Int. J. Syst. Evol. Microbiol.">
        <title>The Global Catalogue of Microorganisms (GCM) 10K type strain sequencing project: providing services to taxonomists for standard genome sequencing and annotation.</title>
        <authorList>
            <consortium name="The Broad Institute Genomics Platform"/>
            <consortium name="The Broad Institute Genome Sequencing Center for Infectious Disease"/>
            <person name="Wu L."/>
            <person name="Ma J."/>
        </authorList>
    </citation>
    <scope>NUCLEOTIDE SEQUENCE [LARGE SCALE GENOMIC DNA]</scope>
    <source>
        <strain evidence="8">JCM 17688</strain>
    </source>
</reference>
<dbReference type="InterPro" id="IPR006336">
    <property type="entry name" value="GCS2"/>
</dbReference>
<dbReference type="EMBL" id="BAABFR010000041">
    <property type="protein sequence ID" value="GAA4395126.1"/>
    <property type="molecule type" value="Genomic_DNA"/>
</dbReference>
<dbReference type="InterPro" id="IPR011793">
    <property type="entry name" value="YbdK"/>
</dbReference>
<dbReference type="SUPFAM" id="SSF55931">
    <property type="entry name" value="Glutamine synthetase/guanido kinase"/>
    <property type="match status" value="1"/>
</dbReference>
<sequence length="861" mass="93203">MADDGRRALGVEEEFHLIDLRTRRLTPRAPELLELLPHDVYVEELQRCVIESNSAVHRGLDELRADLTRSRATLSAAAAELGMGVAAAGTVPLAVPTELQVTETPRYRRMLADYQLLAREQLICGTQVHVDVVDRDEAVQVSKRVAAYVPIILALSVSSPFWSDGADTGYASVRTLVWQRWPTTGISAHVDTADEYDAAIHDLISTGVISDPGMVYFDVRPSAKVDTLELRVCDSCPSVDTIALIAGLFRAMVVREAASIAAGEPGVVSHPTLERAALWRAARSGLEGDLVDVVTATPRPAAEIVRSLVADLRPQLEQLGDWETVYRLSEQAIHDGSSASRQRRMLRRRGRLNDVVDLVIAETAGRVVAPAVADSDPGLLHGYQPWTQPGEPKTYDEAVTADGRVQGPYREIVAATAELGPVELRKRQSLVEREQSIDGVTFRISGHDRAQVFPLDVVPRVLNAAEWQTISSGVAQRALALNAFLRDVYGEQRIVADGVIPIEVLDRAPGFRSVGSAPAWAAVRAHVCGVDLVSTEPGRFLVLEDNLRVPSGVSYAIANRRLMTQFFPEIPRPEGLLDVSEAVGMLADTLAAAAPPACVGVPACAVLTSGWDDSAYFEHKMLADGAGIPLLLTSDLLVHDGIVYRVDGEHRERIDVVYARIDEEMLMSSVGADGNTLRSGLTQAMRKGTLAFANSLGNGVGDDKAVYAFVPAMIEYYLGETPGIAQVPTWLCAERSQRDYVLDHLDELVVKPIDGFGGIGITIGPHATEDELAARRRELISLPERYIAQEVLNISTHPTFDGSGLYPHHVDLRVFVHLRSGPDGVTAHPVPAALTRVAPAGSLIVNSSRGGGGKDTWIVSR</sequence>
<evidence type="ECO:0000256" key="5">
    <source>
        <dbReference type="HAMAP-Rule" id="MF_01609"/>
    </source>
</evidence>
<protein>
    <recommendedName>
        <fullName evidence="5">Putative glutamate--cysteine ligase 2</fullName>
        <ecNumber evidence="5">6.3.2.2</ecNumber>
    </recommendedName>
    <alternativeName>
        <fullName evidence="5">Gamma-glutamylcysteine synthetase 2</fullName>
        <shortName evidence="5">GCS 2</shortName>
        <shortName evidence="5">Gamma-GCS 2</shortName>
    </alternativeName>
</protein>
<dbReference type="InterPro" id="IPR025841">
    <property type="entry name" value="CP_ATPgrasp_2"/>
</dbReference>
<dbReference type="Gene3D" id="3.30.590.20">
    <property type="match status" value="1"/>
</dbReference>
<dbReference type="InterPro" id="IPR014746">
    <property type="entry name" value="Gln_synth/guanido_kin_cat_dom"/>
</dbReference>
<dbReference type="Gene3D" id="3.40.50.11290">
    <property type="match status" value="1"/>
</dbReference>
<dbReference type="EC" id="6.3.2.2" evidence="5"/>
<dbReference type="PANTHER" id="PTHR34595">
    <property type="entry name" value="BLR5612 PROTEIN"/>
    <property type="match status" value="1"/>
</dbReference>
<evidence type="ECO:0000259" key="6">
    <source>
        <dbReference type="Pfam" id="PF14403"/>
    </source>
</evidence>
<gene>
    <name evidence="7" type="ORF">GCM10023147_27970</name>
</gene>